<dbReference type="RefSeq" id="WP_354644682.1">
    <property type="nucleotide sequence ID" value="NZ_CP159872.1"/>
</dbReference>
<keyword evidence="1" id="KW-0805">Transcription regulation</keyword>
<reference evidence="6" key="1">
    <citation type="submission" date="2024-06" db="EMBL/GenBank/DDBJ databases">
        <title>The genome sequences of Kitasatospora sp. strain HUAS MG31.</title>
        <authorList>
            <person name="Mo P."/>
        </authorList>
    </citation>
    <scope>NUCLEOTIDE SEQUENCE</scope>
    <source>
        <strain evidence="6">HUAS MG31</strain>
    </source>
</reference>
<dbReference type="Gene3D" id="1.10.357.10">
    <property type="entry name" value="Tetracycline Repressor, domain 2"/>
    <property type="match status" value="1"/>
</dbReference>
<dbReference type="PANTHER" id="PTHR30055">
    <property type="entry name" value="HTH-TYPE TRANSCRIPTIONAL REGULATOR RUTR"/>
    <property type="match status" value="1"/>
</dbReference>
<protein>
    <submittedName>
        <fullName evidence="6">Helix-turn-helix domain-containing protein</fullName>
    </submittedName>
</protein>
<dbReference type="KEGG" id="kcm:ABWK59_34910"/>
<evidence type="ECO:0000259" key="5">
    <source>
        <dbReference type="PROSITE" id="PS50977"/>
    </source>
</evidence>
<gene>
    <name evidence="6" type="ORF">ABWK59_34910</name>
</gene>
<dbReference type="PANTHER" id="PTHR30055:SF234">
    <property type="entry name" value="HTH-TYPE TRANSCRIPTIONAL REGULATOR BETI"/>
    <property type="match status" value="1"/>
</dbReference>
<name>A0AAU8K6M0_9ACTN</name>
<dbReference type="Pfam" id="PF00440">
    <property type="entry name" value="TetR_N"/>
    <property type="match status" value="1"/>
</dbReference>
<keyword evidence="2 4" id="KW-0238">DNA-binding</keyword>
<evidence type="ECO:0000313" key="6">
    <source>
        <dbReference type="EMBL" id="XCM83745.1"/>
    </source>
</evidence>
<dbReference type="GO" id="GO:0003700">
    <property type="term" value="F:DNA-binding transcription factor activity"/>
    <property type="evidence" value="ECO:0007669"/>
    <property type="project" value="TreeGrafter"/>
</dbReference>
<dbReference type="InterPro" id="IPR001647">
    <property type="entry name" value="HTH_TetR"/>
</dbReference>
<dbReference type="SUPFAM" id="SSF46689">
    <property type="entry name" value="Homeodomain-like"/>
    <property type="match status" value="1"/>
</dbReference>
<evidence type="ECO:0000256" key="2">
    <source>
        <dbReference type="ARBA" id="ARBA00023125"/>
    </source>
</evidence>
<accession>A0AAU8K6M0</accession>
<organism evidence="6">
    <name type="scientific">Kitasatospora camelliae</name>
    <dbReference type="NCBI Taxonomy" id="3156397"/>
    <lineage>
        <taxon>Bacteria</taxon>
        <taxon>Bacillati</taxon>
        <taxon>Actinomycetota</taxon>
        <taxon>Actinomycetes</taxon>
        <taxon>Kitasatosporales</taxon>
        <taxon>Streptomycetaceae</taxon>
        <taxon>Kitasatospora</taxon>
    </lineage>
</organism>
<dbReference type="InterPro" id="IPR009057">
    <property type="entry name" value="Homeodomain-like_sf"/>
</dbReference>
<evidence type="ECO:0000256" key="1">
    <source>
        <dbReference type="ARBA" id="ARBA00023015"/>
    </source>
</evidence>
<keyword evidence="3" id="KW-0804">Transcription</keyword>
<dbReference type="GO" id="GO:0000976">
    <property type="term" value="F:transcription cis-regulatory region binding"/>
    <property type="evidence" value="ECO:0007669"/>
    <property type="project" value="TreeGrafter"/>
</dbReference>
<feature type="domain" description="HTH tetR-type" evidence="5">
    <location>
        <begin position="6"/>
        <end position="66"/>
    </location>
</feature>
<evidence type="ECO:0000256" key="3">
    <source>
        <dbReference type="ARBA" id="ARBA00023163"/>
    </source>
</evidence>
<dbReference type="PROSITE" id="PS50977">
    <property type="entry name" value="HTH_TETR_2"/>
    <property type="match status" value="1"/>
</dbReference>
<feature type="DNA-binding region" description="H-T-H motif" evidence="4">
    <location>
        <begin position="29"/>
        <end position="48"/>
    </location>
</feature>
<dbReference type="AlphaFoldDB" id="A0AAU8K6M0"/>
<evidence type="ECO:0000256" key="4">
    <source>
        <dbReference type="PROSITE-ProRule" id="PRU00335"/>
    </source>
</evidence>
<dbReference type="InterPro" id="IPR050109">
    <property type="entry name" value="HTH-type_TetR-like_transc_reg"/>
</dbReference>
<proteinExistence type="predicted"/>
<sequence length="205" mass="21716">MPRPPRYDESQLLDAAVRLAAAGGPAAVTMAAVAKESGAPNGSVYHRFPQRTVLLAELWLRTVERFQVGYRAALDSAPQPLSAARAAAREAVGWCRANPGEAAVLLHGPEAFGRRDWPEEYVRRADRGNRHALGAVAALAAGLGASHPADIERVTLALIDLPIALVRRHMRDGGTLPAHAEQLAEDCTSSLLADLQPHEGGGSST</sequence>
<dbReference type="EMBL" id="CP159872">
    <property type="protein sequence ID" value="XCM83745.1"/>
    <property type="molecule type" value="Genomic_DNA"/>
</dbReference>